<dbReference type="Pfam" id="PF01557">
    <property type="entry name" value="FAA_hydrolase"/>
    <property type="match status" value="1"/>
</dbReference>
<feature type="binding site" evidence="11">
    <location>
        <position position="251"/>
    </location>
    <ligand>
        <name>substrate</name>
    </ligand>
</feature>
<dbReference type="NCBIfam" id="TIGR01266">
    <property type="entry name" value="fum_ac_acetase"/>
    <property type="match status" value="1"/>
</dbReference>
<evidence type="ECO:0000256" key="3">
    <source>
        <dbReference type="ARBA" id="ARBA00012094"/>
    </source>
</evidence>
<dbReference type="GO" id="GO:0004334">
    <property type="term" value="F:fumarylacetoacetase activity"/>
    <property type="evidence" value="ECO:0007669"/>
    <property type="project" value="UniProtKB-UniRule"/>
</dbReference>
<name>A0A292Q1U0_9PEZI</name>
<comment type="similarity">
    <text evidence="2 13">Belongs to the FAH family.</text>
</comment>
<keyword evidence="4 12" id="KW-0479">Metal-binding</keyword>
<feature type="binding site" evidence="12">
    <location>
        <position position="210"/>
    </location>
    <ligand>
        <name>Ca(2+)</name>
        <dbReference type="ChEBI" id="CHEBI:29108"/>
    </ligand>
</feature>
<dbReference type="InterPro" id="IPR011234">
    <property type="entry name" value="Fumarylacetoacetase-like_C"/>
</dbReference>
<dbReference type="SUPFAM" id="SSF56529">
    <property type="entry name" value="FAH"/>
    <property type="match status" value="1"/>
</dbReference>
<accession>A0A292Q1U0</accession>
<dbReference type="PANTHER" id="PTHR43069">
    <property type="entry name" value="FUMARYLACETOACETASE"/>
    <property type="match status" value="1"/>
</dbReference>
<dbReference type="SUPFAM" id="SSF63433">
    <property type="entry name" value="Fumarylacetoacetate hydrolase, FAH, N-terminal domain"/>
    <property type="match status" value="1"/>
</dbReference>
<feature type="active site" description="Proton acceptor" evidence="10">
    <location>
        <position position="142"/>
    </location>
</feature>
<feature type="domain" description="Fumarylacetoacetase N-terminal" evidence="15">
    <location>
        <begin position="15"/>
        <end position="127"/>
    </location>
</feature>
<organism evidence="16 17">
    <name type="scientific">Tuber aestivum</name>
    <name type="common">summer truffle</name>
    <dbReference type="NCBI Taxonomy" id="59557"/>
    <lineage>
        <taxon>Eukaryota</taxon>
        <taxon>Fungi</taxon>
        <taxon>Dikarya</taxon>
        <taxon>Ascomycota</taxon>
        <taxon>Pezizomycotina</taxon>
        <taxon>Pezizomycetes</taxon>
        <taxon>Pezizales</taxon>
        <taxon>Tuberaceae</taxon>
        <taxon>Tuber</taxon>
    </lineage>
</organism>
<feature type="binding site" evidence="12">
    <location>
        <position position="212"/>
    </location>
    <ligand>
        <name>Ca(2+)</name>
        <dbReference type="ChEBI" id="CHEBI:29108"/>
    </ligand>
</feature>
<dbReference type="InterPro" id="IPR036462">
    <property type="entry name" value="Fumarylacetoacetase_N_sf"/>
</dbReference>
<feature type="binding site" evidence="12">
    <location>
        <position position="135"/>
    </location>
    <ligand>
        <name>Ca(2+)</name>
        <dbReference type="ChEBI" id="CHEBI:29108"/>
    </ligand>
</feature>
<feature type="binding site" evidence="11">
    <location>
        <position position="137"/>
    </location>
    <ligand>
        <name>substrate</name>
    </ligand>
</feature>
<dbReference type="GO" id="GO:0006559">
    <property type="term" value="P:L-phenylalanine catabolic process"/>
    <property type="evidence" value="ECO:0007669"/>
    <property type="project" value="UniProtKB-UniRule"/>
</dbReference>
<keyword evidence="8 13" id="KW-0828">Tyrosine catabolism</keyword>
<feature type="binding site" evidence="11">
    <location>
        <position position="255"/>
    </location>
    <ligand>
        <name>substrate</name>
    </ligand>
</feature>
<evidence type="ECO:0000256" key="8">
    <source>
        <dbReference type="ARBA" id="ARBA00022878"/>
    </source>
</evidence>
<dbReference type="Gene3D" id="3.90.850.10">
    <property type="entry name" value="Fumarylacetoacetase-like, C-terminal domain"/>
    <property type="match status" value="1"/>
</dbReference>
<comment type="pathway">
    <text evidence="1 13">Amino-acid degradation; L-phenylalanine degradation; acetoacetate and fumarate from L-phenylalanine: step 6/6.</text>
</comment>
<dbReference type="Pfam" id="PF09298">
    <property type="entry name" value="FAA_hydrolase_N"/>
    <property type="match status" value="1"/>
</dbReference>
<dbReference type="Proteomes" id="UP001412239">
    <property type="component" value="Unassembled WGS sequence"/>
</dbReference>
<proteinExistence type="inferred from homology"/>
<feature type="binding site" evidence="11">
    <location>
        <position position="151"/>
    </location>
    <ligand>
        <name>substrate</name>
    </ligand>
</feature>
<evidence type="ECO:0000256" key="13">
    <source>
        <dbReference type="RuleBase" id="RU366008"/>
    </source>
</evidence>
<evidence type="ECO:0000256" key="1">
    <source>
        <dbReference type="ARBA" id="ARBA00004782"/>
    </source>
</evidence>
<feature type="binding site" evidence="12">
    <location>
        <position position="244"/>
    </location>
    <ligand>
        <name>Ca(2+)</name>
        <dbReference type="ChEBI" id="CHEBI:29108"/>
    </ligand>
</feature>
<dbReference type="EMBL" id="LN890987">
    <property type="protein sequence ID" value="CUS12627.1"/>
    <property type="molecule type" value="Genomic_DNA"/>
</dbReference>
<feature type="domain" description="Fumarylacetoacetase-like C-terminal" evidence="14">
    <location>
        <begin position="134"/>
        <end position="393"/>
    </location>
</feature>
<dbReference type="PANTHER" id="PTHR43069:SF2">
    <property type="entry name" value="FUMARYLACETOACETASE"/>
    <property type="match status" value="1"/>
</dbReference>
<evidence type="ECO:0000259" key="14">
    <source>
        <dbReference type="Pfam" id="PF01557"/>
    </source>
</evidence>
<keyword evidence="6 12" id="KW-0106">Calcium</keyword>
<evidence type="ECO:0000256" key="10">
    <source>
        <dbReference type="PIRSR" id="PIRSR605959-1"/>
    </source>
</evidence>
<feature type="binding site" evidence="12">
    <location>
        <position position="264"/>
    </location>
    <ligand>
        <name>Mg(2+)</name>
        <dbReference type="ChEBI" id="CHEBI:18420"/>
    </ligand>
</feature>
<evidence type="ECO:0000313" key="17">
    <source>
        <dbReference type="Proteomes" id="UP001412239"/>
    </source>
</evidence>
<evidence type="ECO:0000256" key="9">
    <source>
        <dbReference type="ARBA" id="ARBA00023232"/>
    </source>
</evidence>
<evidence type="ECO:0000256" key="5">
    <source>
        <dbReference type="ARBA" id="ARBA00022801"/>
    </source>
</evidence>
<comment type="cofactor">
    <cofactor evidence="13">
        <name>Mg(2+)</name>
        <dbReference type="ChEBI" id="CHEBI:18420"/>
    </cofactor>
    <cofactor evidence="13">
        <name>Ca(2+)</name>
        <dbReference type="ChEBI" id="CHEBI:29108"/>
    </cofactor>
</comment>
<dbReference type="InterPro" id="IPR015377">
    <property type="entry name" value="Fumarylacetoacetase_N"/>
</dbReference>
<dbReference type="GO" id="GO:1902000">
    <property type="term" value="P:homogentisate catabolic process"/>
    <property type="evidence" value="ECO:0007669"/>
    <property type="project" value="TreeGrafter"/>
</dbReference>
<gene>
    <name evidence="16" type="ORF">GSTUAT00003239001</name>
</gene>
<dbReference type="EC" id="3.7.1.2" evidence="3 13"/>
<keyword evidence="17" id="KW-1185">Reference proteome</keyword>
<evidence type="ECO:0000256" key="7">
    <source>
        <dbReference type="ARBA" id="ARBA00022842"/>
    </source>
</evidence>
<dbReference type="GO" id="GO:0006572">
    <property type="term" value="P:L-tyrosine catabolic process"/>
    <property type="evidence" value="ECO:0007669"/>
    <property type="project" value="UniProtKB-UniRule"/>
</dbReference>
<evidence type="ECO:0000259" key="15">
    <source>
        <dbReference type="Pfam" id="PF09298"/>
    </source>
</evidence>
<evidence type="ECO:0000256" key="6">
    <source>
        <dbReference type="ARBA" id="ARBA00022837"/>
    </source>
</evidence>
<feature type="binding site" evidence="12">
    <location>
        <position position="244"/>
    </location>
    <ligand>
        <name>Mg(2+)</name>
        <dbReference type="ChEBI" id="CHEBI:18420"/>
    </ligand>
</feature>
<evidence type="ECO:0000256" key="2">
    <source>
        <dbReference type="ARBA" id="ARBA00010211"/>
    </source>
</evidence>
<feature type="binding site" evidence="12">
    <location>
        <position position="268"/>
    </location>
    <ligand>
        <name>Mg(2+)</name>
        <dbReference type="ChEBI" id="CHEBI:18420"/>
    </ligand>
</feature>
<protein>
    <recommendedName>
        <fullName evidence="3 13">Fumarylacetoacetase</fullName>
        <ecNumber evidence="3 13">3.7.1.2</ecNumber>
    </recommendedName>
    <alternativeName>
        <fullName evidence="13">Fumarylacetoacetate hydrolase</fullName>
    </alternativeName>
</protein>
<dbReference type="AlphaFoldDB" id="A0A292Q1U0"/>
<evidence type="ECO:0000256" key="11">
    <source>
        <dbReference type="PIRSR" id="PIRSR605959-2"/>
    </source>
</evidence>
<keyword evidence="9 13" id="KW-0585">Phenylalanine catabolism</keyword>
<feature type="non-terminal residue" evidence="16">
    <location>
        <position position="400"/>
    </location>
</feature>
<dbReference type="GO" id="GO:0046872">
    <property type="term" value="F:metal ion binding"/>
    <property type="evidence" value="ECO:0007669"/>
    <property type="project" value="UniProtKB-UniRule"/>
</dbReference>
<dbReference type="UniPathway" id="UPA00139">
    <property type="reaction ID" value="UER00341"/>
</dbReference>
<feature type="binding site" evidence="11">
    <location>
        <position position="336"/>
    </location>
    <ligand>
        <name>substrate</name>
    </ligand>
</feature>
<evidence type="ECO:0000256" key="4">
    <source>
        <dbReference type="ARBA" id="ARBA00022723"/>
    </source>
</evidence>
<comment type="catalytic activity">
    <reaction evidence="13">
        <text>4-fumarylacetoacetate + H2O = acetoacetate + fumarate + H(+)</text>
        <dbReference type="Rhea" id="RHEA:10244"/>
        <dbReference type="ChEBI" id="CHEBI:13705"/>
        <dbReference type="ChEBI" id="CHEBI:15377"/>
        <dbReference type="ChEBI" id="CHEBI:15378"/>
        <dbReference type="ChEBI" id="CHEBI:18034"/>
        <dbReference type="ChEBI" id="CHEBI:29806"/>
        <dbReference type="EC" id="3.7.1.2"/>
    </reaction>
</comment>
<evidence type="ECO:0000256" key="12">
    <source>
        <dbReference type="PIRSR" id="PIRSR605959-3"/>
    </source>
</evidence>
<evidence type="ECO:0000313" key="16">
    <source>
        <dbReference type="EMBL" id="CUS12627.1"/>
    </source>
</evidence>
<keyword evidence="5 13" id="KW-0378">Hydrolase</keyword>
<dbReference type="Gene3D" id="2.30.30.230">
    <property type="entry name" value="Fumarylacetoacetase, N-terminal domain"/>
    <property type="match status" value="1"/>
</dbReference>
<keyword evidence="7 12" id="KW-0460">Magnesium</keyword>
<sequence>MSWLPVPSDHYFSVNNIPFGIISTPSNTTPRPAVAIGEYVLDLQAFATSANGFSQLPDFTQSEALVSERTLNRFASLGRAVHRLVRGYLQEVLSIDTPYPELLKDNAEAQKACLLNSTEDDVRMHLPMDIGDYTDFYAGKNHAFNVGVLFRGRENALQPNYEHLPVGYHGRASSVVVSGTQVPRPRGQVIRSGEGEKVPVFAECGKLDFELELAAFVGRGSDLGSCVGVDEAGEYLFGVVIMNDWSARDIQAWEYVPLGPFTSKSFATSISPWVVLIDALEPLRTRPLERGTKVPLLPYLRESNSESVYDIPLTMIAHHTITGCPLRTGDLVGSGTISGIDTQSMGSLLEMTANGTRRVPLGDSGESRGFLEDGDVVVLTGGCGKAGVGFGECVGEVLPA</sequence>
<dbReference type="InterPro" id="IPR005959">
    <property type="entry name" value="Fumarylacetoacetase"/>
</dbReference>
<reference evidence="16" key="1">
    <citation type="submission" date="2015-10" db="EMBL/GenBank/DDBJ databases">
        <authorList>
            <person name="Regsiter A."/>
            <person name="william w."/>
        </authorList>
    </citation>
    <scope>NUCLEOTIDE SEQUENCE</scope>
    <source>
        <strain evidence="16">Montdore</strain>
    </source>
</reference>
<dbReference type="InterPro" id="IPR036663">
    <property type="entry name" value="Fumarylacetoacetase_C_sf"/>
</dbReference>